<sequence length="32" mass="3407">APPKTPHSQTHTGIPEQMSLPAPGQDESPTRL</sequence>
<feature type="non-terminal residue" evidence="2">
    <location>
        <position position="32"/>
    </location>
</feature>
<gene>
    <name evidence="2" type="ORF">GMORB2_1081</name>
</gene>
<protein>
    <submittedName>
        <fullName evidence="2">Uncharacterized protein</fullName>
    </submittedName>
</protein>
<feature type="region of interest" description="Disordered" evidence="1">
    <location>
        <begin position="1"/>
        <end position="32"/>
    </location>
</feature>
<evidence type="ECO:0000313" key="2">
    <source>
        <dbReference type="EMBL" id="KAF4125835.1"/>
    </source>
</evidence>
<reference evidence="2" key="1">
    <citation type="submission" date="2020-03" db="EMBL/GenBank/DDBJ databases">
        <title>Site-based positive gene gene selection in Geosmithia morbida across the United States reveals a broad range of putative effectors and factors for local host and environmental adapation.</title>
        <authorList>
            <person name="Onufrak A."/>
            <person name="Murdoch R.W."/>
            <person name="Gazis R."/>
            <person name="Huff M."/>
            <person name="Staton M."/>
            <person name="Klingeman W."/>
            <person name="Hadziabdic D."/>
        </authorList>
    </citation>
    <scope>NUCLEOTIDE SEQUENCE</scope>
    <source>
        <strain evidence="2">1262</strain>
    </source>
</reference>
<dbReference type="EMBL" id="JAANYQ010000002">
    <property type="protein sequence ID" value="KAF4125835.1"/>
    <property type="molecule type" value="Genomic_DNA"/>
</dbReference>
<comment type="caution">
    <text evidence="2">The sequence shown here is derived from an EMBL/GenBank/DDBJ whole genome shotgun (WGS) entry which is preliminary data.</text>
</comment>
<feature type="non-terminal residue" evidence="2">
    <location>
        <position position="1"/>
    </location>
</feature>
<proteinExistence type="predicted"/>
<name>A0A9P4YZL1_9HYPO</name>
<evidence type="ECO:0000313" key="3">
    <source>
        <dbReference type="Proteomes" id="UP000749293"/>
    </source>
</evidence>
<dbReference type="RefSeq" id="XP_035324487.1">
    <property type="nucleotide sequence ID" value="XM_035463063.1"/>
</dbReference>
<dbReference type="AlphaFoldDB" id="A0A9P4YZL1"/>
<accession>A0A9P4YZL1</accession>
<organism evidence="2 3">
    <name type="scientific">Geosmithia morbida</name>
    <dbReference type="NCBI Taxonomy" id="1094350"/>
    <lineage>
        <taxon>Eukaryota</taxon>
        <taxon>Fungi</taxon>
        <taxon>Dikarya</taxon>
        <taxon>Ascomycota</taxon>
        <taxon>Pezizomycotina</taxon>
        <taxon>Sordariomycetes</taxon>
        <taxon>Hypocreomycetidae</taxon>
        <taxon>Hypocreales</taxon>
        <taxon>Bionectriaceae</taxon>
        <taxon>Geosmithia</taxon>
    </lineage>
</organism>
<keyword evidence="3" id="KW-1185">Reference proteome</keyword>
<dbReference type="GeneID" id="55967311"/>
<evidence type="ECO:0000256" key="1">
    <source>
        <dbReference type="SAM" id="MobiDB-lite"/>
    </source>
</evidence>
<dbReference type="Proteomes" id="UP000749293">
    <property type="component" value="Unassembled WGS sequence"/>
</dbReference>
<feature type="compositionally biased region" description="Polar residues" evidence="1">
    <location>
        <begin position="1"/>
        <end position="12"/>
    </location>
</feature>